<dbReference type="RefSeq" id="WP_183512448.1">
    <property type="nucleotide sequence ID" value="NZ_BSPG01000029.1"/>
</dbReference>
<reference evidence="4 5" key="3">
    <citation type="submission" date="2020-08" db="EMBL/GenBank/DDBJ databases">
        <title>Genomic Encyclopedia of Type Strains, Phase IV (KMG-IV): sequencing the most valuable type-strain genomes for metagenomic binning, comparative biology and taxonomic classification.</title>
        <authorList>
            <person name="Goeker M."/>
        </authorList>
    </citation>
    <scope>NUCLEOTIDE SEQUENCE [LARGE SCALE GENOMIC DNA]</scope>
    <source>
        <strain evidence="4 5">DSM 24105</strain>
    </source>
</reference>
<keyword evidence="6" id="KW-1185">Reference proteome</keyword>
<reference evidence="3" key="4">
    <citation type="submission" date="2023-01" db="EMBL/GenBank/DDBJ databases">
        <title>Draft genome sequence of Methylobacterium brachythecii strain NBRC 107710.</title>
        <authorList>
            <person name="Sun Q."/>
            <person name="Mori K."/>
        </authorList>
    </citation>
    <scope>NUCLEOTIDE SEQUENCE</scope>
    <source>
        <strain evidence="3">NBRC 107710</strain>
    </source>
</reference>
<accession>A0A7W6AMH5</accession>
<dbReference type="EMBL" id="BSPG01000029">
    <property type="protein sequence ID" value="GLS45860.1"/>
    <property type="molecule type" value="Genomic_DNA"/>
</dbReference>
<dbReference type="EMBL" id="JACIDN010000011">
    <property type="protein sequence ID" value="MBB3905323.1"/>
    <property type="molecule type" value="Genomic_DNA"/>
</dbReference>
<reference evidence="6" key="2">
    <citation type="journal article" date="2019" name="Int. J. Syst. Evol. Microbiol.">
        <title>The Global Catalogue of Microorganisms (GCM) 10K type strain sequencing project: providing services to taxonomists for standard genome sequencing and annotation.</title>
        <authorList>
            <consortium name="The Broad Institute Genomics Platform"/>
            <consortium name="The Broad Institute Genome Sequencing Center for Infectious Disease"/>
            <person name="Wu L."/>
            <person name="Ma J."/>
        </authorList>
    </citation>
    <scope>NUCLEOTIDE SEQUENCE [LARGE SCALE GENOMIC DNA]</scope>
    <source>
        <strain evidence="6">NBRC 107710</strain>
    </source>
</reference>
<evidence type="ECO:0000256" key="2">
    <source>
        <dbReference type="SAM" id="Phobius"/>
    </source>
</evidence>
<protein>
    <submittedName>
        <fullName evidence="4">Uncharacterized protein</fullName>
    </submittedName>
</protein>
<dbReference type="Proteomes" id="UP001156881">
    <property type="component" value="Unassembled WGS sequence"/>
</dbReference>
<gene>
    <name evidence="3" type="ORF">GCM10007884_38510</name>
    <name evidence="4" type="ORF">GGR33_004856</name>
</gene>
<evidence type="ECO:0000313" key="4">
    <source>
        <dbReference type="EMBL" id="MBB3905323.1"/>
    </source>
</evidence>
<reference evidence="3" key="1">
    <citation type="journal article" date="2014" name="Int. J. Syst. Evol. Microbiol.">
        <title>Complete genome of a new Firmicutes species belonging to the dominant human colonic microbiota ('Ruminococcus bicirculans') reveals two chromosomes and a selective capacity to utilize plant glucans.</title>
        <authorList>
            <consortium name="NISC Comparative Sequencing Program"/>
            <person name="Wegmann U."/>
            <person name="Louis P."/>
            <person name="Goesmann A."/>
            <person name="Henrissat B."/>
            <person name="Duncan S.H."/>
            <person name="Flint H.J."/>
        </authorList>
    </citation>
    <scope>NUCLEOTIDE SEQUENCE</scope>
    <source>
        <strain evidence="3">NBRC 107710</strain>
    </source>
</reference>
<proteinExistence type="predicted"/>
<evidence type="ECO:0000313" key="6">
    <source>
        <dbReference type="Proteomes" id="UP001156881"/>
    </source>
</evidence>
<organism evidence="4 5">
    <name type="scientific">Methylobacterium brachythecii</name>
    <dbReference type="NCBI Taxonomy" id="1176177"/>
    <lineage>
        <taxon>Bacteria</taxon>
        <taxon>Pseudomonadati</taxon>
        <taxon>Pseudomonadota</taxon>
        <taxon>Alphaproteobacteria</taxon>
        <taxon>Hyphomicrobiales</taxon>
        <taxon>Methylobacteriaceae</taxon>
        <taxon>Methylobacterium</taxon>
    </lineage>
</organism>
<feature type="region of interest" description="Disordered" evidence="1">
    <location>
        <begin position="69"/>
        <end position="90"/>
    </location>
</feature>
<evidence type="ECO:0000256" key="1">
    <source>
        <dbReference type="SAM" id="MobiDB-lite"/>
    </source>
</evidence>
<sequence length="90" mass="9747">MTRREYVVDVWLPEHAVWLTLACAVHCVVTAPDVPGAGAQALAWLGAAAFWGGFLVVLRGLTWSPWREETPGAGNRDNVVPIRPGPDRTA</sequence>
<keyword evidence="2" id="KW-0812">Transmembrane</keyword>
<feature type="transmembrane region" description="Helical" evidence="2">
    <location>
        <begin position="12"/>
        <end position="31"/>
    </location>
</feature>
<keyword evidence="2" id="KW-1133">Transmembrane helix</keyword>
<dbReference type="Proteomes" id="UP000517759">
    <property type="component" value="Unassembled WGS sequence"/>
</dbReference>
<keyword evidence="2" id="KW-0472">Membrane</keyword>
<dbReference type="AlphaFoldDB" id="A0A7W6AMH5"/>
<evidence type="ECO:0000313" key="3">
    <source>
        <dbReference type="EMBL" id="GLS45860.1"/>
    </source>
</evidence>
<name>A0A7W6AMH5_9HYPH</name>
<comment type="caution">
    <text evidence="4">The sequence shown here is derived from an EMBL/GenBank/DDBJ whole genome shotgun (WGS) entry which is preliminary data.</text>
</comment>
<feature type="transmembrane region" description="Helical" evidence="2">
    <location>
        <begin position="37"/>
        <end position="58"/>
    </location>
</feature>
<evidence type="ECO:0000313" key="5">
    <source>
        <dbReference type="Proteomes" id="UP000517759"/>
    </source>
</evidence>